<sequence>MFRRILFSVVFAVAVAPSPEATIAGVVPVPAPVMAGPLSLTAGRTQQPATAPRSGSQTLRVEVQGRALSLSVVRAGSTGLAVLSAPAHSVIGNLPDMTPADFQTIAARESGCSVSGEVQVLGSDRGTVALATGLSCS</sequence>
<proteinExistence type="predicted"/>
<dbReference type="RefSeq" id="WP_065270784.1">
    <property type="nucleotide sequence ID" value="NZ_CP015124.1"/>
</dbReference>
<feature type="signal peptide" evidence="1">
    <location>
        <begin position="1"/>
        <end position="21"/>
    </location>
</feature>
<evidence type="ECO:0000313" key="2">
    <source>
        <dbReference type="EMBL" id="MDE4165712.1"/>
    </source>
</evidence>
<protein>
    <submittedName>
        <fullName evidence="2">Uncharacterized protein</fullName>
    </submittedName>
</protein>
<reference evidence="2 3" key="1">
    <citation type="submission" date="2023-02" db="EMBL/GenBank/DDBJ databases">
        <title>Population genomics of bacteria associated with diatom.</title>
        <authorList>
            <person name="Xie J."/>
            <person name="Wang H."/>
        </authorList>
    </citation>
    <scope>NUCLEOTIDE SEQUENCE [LARGE SCALE GENOMIC DNA]</scope>
    <source>
        <strain evidence="2 3">PT47_8</strain>
    </source>
</reference>
<gene>
    <name evidence="2" type="ORF">PXK24_08395</name>
</gene>
<keyword evidence="1" id="KW-0732">Signal</keyword>
<dbReference type="Proteomes" id="UP001218364">
    <property type="component" value="Unassembled WGS sequence"/>
</dbReference>
<dbReference type="EMBL" id="JARCJK010000003">
    <property type="protein sequence ID" value="MDE4165712.1"/>
    <property type="molecule type" value="Genomic_DNA"/>
</dbReference>
<evidence type="ECO:0000313" key="3">
    <source>
        <dbReference type="Proteomes" id="UP001218364"/>
    </source>
</evidence>
<comment type="caution">
    <text evidence="2">The sequence shown here is derived from an EMBL/GenBank/DDBJ whole genome shotgun (WGS) entry which is preliminary data.</text>
</comment>
<dbReference type="AlphaFoldDB" id="A0AAW6L7K7"/>
<name>A0AAW6L7K7_9RHOB</name>
<organism evidence="2 3">
    <name type="scientific">Phaeobacter gallaeciensis</name>
    <dbReference type="NCBI Taxonomy" id="60890"/>
    <lineage>
        <taxon>Bacteria</taxon>
        <taxon>Pseudomonadati</taxon>
        <taxon>Pseudomonadota</taxon>
        <taxon>Alphaproteobacteria</taxon>
        <taxon>Rhodobacterales</taxon>
        <taxon>Roseobacteraceae</taxon>
        <taxon>Phaeobacter</taxon>
    </lineage>
</organism>
<accession>A0AAW6L7K7</accession>
<feature type="chain" id="PRO_5044477759" evidence="1">
    <location>
        <begin position="22"/>
        <end position="137"/>
    </location>
</feature>
<evidence type="ECO:0000256" key="1">
    <source>
        <dbReference type="SAM" id="SignalP"/>
    </source>
</evidence>